<feature type="domain" description="Xrn1 N-terminal" evidence="8">
    <location>
        <begin position="24"/>
        <end position="240"/>
    </location>
</feature>
<keyword evidence="5 6" id="KW-0269">Exonuclease</keyword>
<protein>
    <recommendedName>
        <fullName evidence="6">5'-3' exoribonuclease 1</fullName>
        <ecNumber evidence="6">3.1.13.-</ecNumber>
    </recommendedName>
</protein>
<dbReference type="EMBL" id="LK023385">
    <property type="protein sequence ID" value="CDS13835.1"/>
    <property type="molecule type" value="Genomic_DNA"/>
</dbReference>
<dbReference type="Gene3D" id="2.30.30.30">
    <property type="match status" value="1"/>
</dbReference>
<keyword evidence="4 6" id="KW-0378">Hydrolase</keyword>
<feature type="domain" description="5'-3' exoribonuclease 1 SH3-like" evidence="10">
    <location>
        <begin position="1189"/>
        <end position="1255"/>
    </location>
</feature>
<comment type="similarity">
    <text evidence="1">Belongs to the 5'-3' exonuclease family. XRN2/RAT1 subfamily.</text>
</comment>
<keyword evidence="6" id="KW-0963">Cytoplasm</keyword>
<sequence length="1333" mass="153518">MDEASSMILHSSQDVHVYLWTPYSERYPMCSQLITQNRIPEFDNLYLDMNGIVHNCSHNNNDNAHYRISEEEIWIGIFNYVDHVFAKIKPKKLFFLAIDGVAPRAKMNQQRSRRFRTAKDAEATRLKALERGEELPEEPPFDSNCITPGTEFMAKLTKQLRYFINKKVSGDSNWRDVEIVLSGPEVPGEGEHKIMEYIRLAKAQPGYNPNTRHCLYGLDADLIMLGLLSHDPHFALLREEVTFGRQNKKRNLDSQNFYLMHLSLLREYLDLEFSSLKDTLPFEYNLERIIDDFVLLALFVGNDFLPHLPNLHIHDGALSLMFNIYKKTLMDSDGYLQDAGVLHAGRLQKILNQLTESVEKEYFEAERADMLYLAGKREDGQTEREMLDALEKKKKGGLTITETQKELFAQIKAFIMEHSPANPGQLHFKPSLKARDRKFIENVANDFGLHYAVEYSNEDNSKHVYIEFEENEEGEEDTSGSEELDEEAIAARDRVLAKYESATVVKDMLTEEELNKREKEKFDVDFAEWKREYYKEKMNIDFDNEKEMEDICRSYIEGIQWVLRYYYSGVASWGWFYPYHYAPKISDLVNITKFQDAKFELGKPFRPYEQLMGVLPTLSKKLLPRAYQELMTSTTSPILDFYPNDFDMDLNGKRQDWEAVVKIPFIDEKRLLDAMKTYEHRLSKEEKKRAKFGDSFKFVFDESLATKESVYPSSLPGIFPDIHHCMSREEVFHLPTLDGGLSFRNHLLDGVKLGKDALAGFPSLNTLPHTGELRFHNVNVFQQESKNETMVVTLGNQYEDVQIEDIAKKLLYKRVYVHYPYLQEAVVIGVSDLRAKYYIKISGRKKQIREHVLDDEEKEDWRKRIGRVEYMSSKRFGMEIGKTEIGVHVCTLRGMKKTEDGALVKEYINPAQEDLVPLQTIVTEVANPDPRYMEKPPPPVTQEYPLQSKVFFLGSAMYGTLATVMGHGKRDVVDVQLIVPVDHRQRNEPNFGRAVAMKQRETIQYTPSYVVSNTLGIDALVLSKITSSLTIQDKGLQRINLGLNLKFEARQLKVVGYTRKNHNGQWEFSNKAIDLICQYLRAFPKFIELLHSKKGNGMLTVADLVWSESGSKEVQRMKQWLKEKNVDDLPRAPLDTQELEEPFVKLVEDLATQYNNEYEELQFKKVVIRHVPRNVLLKPADAEAKLHTQTFKLGDRVVYALDAGAVPLATRGTVVGVQEKVVDVVFDTTFMGGKNLEGRCSDFRGLALPYASVINLSYPAFAVHPESGSDHPPPPNKGRNFNKDHNNSNHHGGGYRPRAPNGPNTQHHQGNNANGHHNSPKRNHKQQQQQQNR</sequence>
<dbReference type="InterPro" id="IPR016494">
    <property type="entry name" value="5_3_exoribonuclease_1"/>
</dbReference>
<feature type="domain" description="Xrn1 helical" evidence="9">
    <location>
        <begin position="284"/>
        <end position="706"/>
    </location>
</feature>
<dbReference type="GO" id="GO:0005634">
    <property type="term" value="C:nucleus"/>
    <property type="evidence" value="ECO:0007669"/>
    <property type="project" value="TreeGrafter"/>
</dbReference>
<evidence type="ECO:0000256" key="2">
    <source>
        <dbReference type="ARBA" id="ARBA00022664"/>
    </source>
</evidence>
<dbReference type="InterPro" id="IPR047008">
    <property type="entry name" value="XRN1_SH3_sf"/>
</dbReference>
<dbReference type="FunFam" id="1.25.40.1050:FF:000002">
    <property type="entry name" value="5'-3' exoribonuclease"/>
    <property type="match status" value="1"/>
</dbReference>
<evidence type="ECO:0000256" key="4">
    <source>
        <dbReference type="ARBA" id="ARBA00022801"/>
    </source>
</evidence>
<dbReference type="Pfam" id="PF18334">
    <property type="entry name" value="XRN1_D2_D3"/>
    <property type="match status" value="1"/>
</dbReference>
<dbReference type="EC" id="3.1.13.-" evidence="6"/>
<dbReference type="InterPro" id="IPR041412">
    <property type="entry name" value="Xrn1_helical"/>
</dbReference>
<comment type="subcellular location">
    <subcellularLocation>
        <location evidence="6">Cytoplasm</location>
    </subcellularLocation>
</comment>
<dbReference type="Pfam" id="PF18332">
    <property type="entry name" value="XRN1_D1"/>
    <property type="match status" value="1"/>
</dbReference>
<feature type="compositionally biased region" description="Low complexity" evidence="7">
    <location>
        <begin position="1306"/>
        <end position="1317"/>
    </location>
</feature>
<dbReference type="InterPro" id="IPR004859">
    <property type="entry name" value="Xrn1_N"/>
</dbReference>
<dbReference type="CDD" id="cd18673">
    <property type="entry name" value="PIN_XRN1-2-like"/>
    <property type="match status" value="1"/>
</dbReference>
<dbReference type="OrthoDB" id="372487at2759"/>
<evidence type="ECO:0000259" key="11">
    <source>
        <dbReference type="Pfam" id="PF18332"/>
    </source>
</evidence>
<keyword evidence="6" id="KW-0694">RNA-binding</keyword>
<evidence type="ECO:0000256" key="7">
    <source>
        <dbReference type="SAM" id="MobiDB-lite"/>
    </source>
</evidence>
<dbReference type="InterPro" id="IPR047007">
    <property type="entry name" value="XRN1_D1_sf"/>
</dbReference>
<evidence type="ECO:0000256" key="1">
    <source>
        <dbReference type="ARBA" id="ARBA00006994"/>
    </source>
</evidence>
<evidence type="ECO:0000259" key="8">
    <source>
        <dbReference type="Pfam" id="PF03159"/>
    </source>
</evidence>
<dbReference type="Pfam" id="PF18129">
    <property type="entry name" value="SH3_12"/>
    <property type="match status" value="1"/>
</dbReference>
<feature type="domain" description="5'-3' exoribonuclease 1 D1" evidence="11">
    <location>
        <begin position="747"/>
        <end position="935"/>
    </location>
</feature>
<dbReference type="Gene3D" id="2.170.260.40">
    <property type="match status" value="1"/>
</dbReference>
<dbReference type="Pfam" id="PF17846">
    <property type="entry name" value="XRN_M"/>
    <property type="match status" value="1"/>
</dbReference>
<keyword evidence="2" id="KW-0507">mRNA processing</keyword>
<dbReference type="Gene3D" id="3.40.50.12390">
    <property type="match status" value="2"/>
</dbReference>
<dbReference type="GO" id="GO:0016075">
    <property type="term" value="P:rRNA catabolic process"/>
    <property type="evidence" value="ECO:0007669"/>
    <property type="project" value="TreeGrafter"/>
</dbReference>
<dbReference type="GO" id="GO:0004534">
    <property type="term" value="F:5'-3' RNA exonuclease activity"/>
    <property type="evidence" value="ECO:0007669"/>
    <property type="project" value="UniProtKB-ARBA"/>
</dbReference>
<dbReference type="InterPro" id="IPR041106">
    <property type="entry name" value="XRN1_D2_D3"/>
</dbReference>
<dbReference type="PIRSF" id="PIRSF006743">
    <property type="entry name" value="Exonuclease_Xnr1"/>
    <property type="match status" value="1"/>
</dbReference>
<dbReference type="InterPro" id="IPR014722">
    <property type="entry name" value="Rib_uL2_dom2"/>
</dbReference>
<organism evidence="13">
    <name type="scientific">Lichtheimia ramosa</name>
    <dbReference type="NCBI Taxonomy" id="688394"/>
    <lineage>
        <taxon>Eukaryota</taxon>
        <taxon>Fungi</taxon>
        <taxon>Fungi incertae sedis</taxon>
        <taxon>Mucoromycota</taxon>
        <taxon>Mucoromycotina</taxon>
        <taxon>Mucoromycetes</taxon>
        <taxon>Mucorales</taxon>
        <taxon>Lichtheimiaceae</taxon>
        <taxon>Lichtheimia</taxon>
    </lineage>
</organism>
<dbReference type="PANTHER" id="PTHR12341">
    <property type="entry name" value="5'-&gt;3' EXORIBONUCLEASE"/>
    <property type="match status" value="1"/>
</dbReference>
<evidence type="ECO:0000313" key="13">
    <source>
        <dbReference type="EMBL" id="CDS13835.1"/>
    </source>
</evidence>
<evidence type="ECO:0000259" key="10">
    <source>
        <dbReference type="Pfam" id="PF18129"/>
    </source>
</evidence>
<dbReference type="PANTHER" id="PTHR12341:SF7">
    <property type="entry name" value="5'-3' EXORIBONUCLEASE 1"/>
    <property type="match status" value="1"/>
</dbReference>
<dbReference type="Pfam" id="PF03159">
    <property type="entry name" value="XRN_N"/>
    <property type="match status" value="1"/>
</dbReference>
<dbReference type="FunFam" id="3.40.50.12390:FF:000002">
    <property type="entry name" value="5'-3' exoribonuclease 1"/>
    <property type="match status" value="1"/>
</dbReference>
<feature type="domain" description="Exoribonuclease Xrn1 D2/D3" evidence="12">
    <location>
        <begin position="939"/>
        <end position="1165"/>
    </location>
</feature>
<evidence type="ECO:0000259" key="12">
    <source>
        <dbReference type="Pfam" id="PF18334"/>
    </source>
</evidence>
<dbReference type="GO" id="GO:0005737">
    <property type="term" value="C:cytoplasm"/>
    <property type="evidence" value="ECO:0007669"/>
    <property type="project" value="UniProtKB-SubCell"/>
</dbReference>
<evidence type="ECO:0000256" key="6">
    <source>
        <dbReference type="PIRNR" id="PIRNR006743"/>
    </source>
</evidence>
<evidence type="ECO:0000259" key="9">
    <source>
        <dbReference type="Pfam" id="PF17846"/>
    </source>
</evidence>
<evidence type="ECO:0000256" key="5">
    <source>
        <dbReference type="ARBA" id="ARBA00022839"/>
    </source>
</evidence>
<proteinExistence type="inferred from homology"/>
<keyword evidence="3 6" id="KW-0540">Nuclease</keyword>
<reference evidence="13" key="1">
    <citation type="journal article" date="2014" name="Genome Announc.">
        <title>De novo whole-genome sequence and genome annotation of Lichtheimia ramosa.</title>
        <authorList>
            <person name="Linde J."/>
            <person name="Schwartze V."/>
            <person name="Binder U."/>
            <person name="Lass-Florl C."/>
            <person name="Voigt K."/>
            <person name="Horn F."/>
        </authorList>
    </citation>
    <scope>NUCLEOTIDE SEQUENCE</scope>
    <source>
        <strain evidence="13">JMRC FSU:6197</strain>
    </source>
</reference>
<dbReference type="InterPro" id="IPR027073">
    <property type="entry name" value="5_3_exoribonuclease"/>
</dbReference>
<keyword evidence="6" id="KW-0866">Nonsense-mediated mRNA decay</keyword>
<dbReference type="Gene3D" id="2.30.30.750">
    <property type="match status" value="1"/>
</dbReference>
<dbReference type="Gene3D" id="1.25.40.1050">
    <property type="match status" value="1"/>
</dbReference>
<comment type="function">
    <text evidence="6">Multifunctional protein that exhibits several independent functions at different levels of the cellular processes. 5'-3' exonuclease component of the nonsense-mediated mRNA decay (NMD) which is a highly conserved mRNA degradation pathway, an RNA surveillance system whose role is to identify and rid cells of mRNA with premature termination codons and thus prevents accumulation of potentially harmful truncated proteins.</text>
</comment>
<feature type="region of interest" description="Disordered" evidence="7">
    <location>
        <begin position="1265"/>
        <end position="1333"/>
    </location>
</feature>
<dbReference type="InterPro" id="IPR041385">
    <property type="entry name" value="SH3_12"/>
</dbReference>
<gene>
    <name evidence="13" type="ORF">LRAMOSA06009</name>
</gene>
<accession>A0A077X2M0</accession>
<dbReference type="InterPro" id="IPR040992">
    <property type="entry name" value="XRN1_D1"/>
</dbReference>
<name>A0A077X2M0_9FUNG</name>
<dbReference type="GO" id="GO:0003723">
    <property type="term" value="F:RNA binding"/>
    <property type="evidence" value="ECO:0007669"/>
    <property type="project" value="UniProtKB-KW"/>
</dbReference>
<dbReference type="GO" id="GO:0000184">
    <property type="term" value="P:nuclear-transcribed mRNA catabolic process, nonsense-mediated decay"/>
    <property type="evidence" value="ECO:0007669"/>
    <property type="project" value="UniProtKB-KW"/>
</dbReference>
<dbReference type="GO" id="GO:0006397">
    <property type="term" value="P:mRNA processing"/>
    <property type="evidence" value="ECO:0007669"/>
    <property type="project" value="UniProtKB-KW"/>
</dbReference>
<evidence type="ECO:0000256" key="3">
    <source>
        <dbReference type="ARBA" id="ARBA00022722"/>
    </source>
</evidence>